<accession>A0A015WX06</accession>
<gene>
    <name evidence="1" type="ORF">M136_4422</name>
</gene>
<evidence type="ECO:0000313" key="1">
    <source>
        <dbReference type="EMBL" id="EXZ26455.1"/>
    </source>
</evidence>
<dbReference type="AlphaFoldDB" id="A0A015WX06"/>
<dbReference type="EMBL" id="JGDJ01000286">
    <property type="protein sequence ID" value="EXZ26455.1"/>
    <property type="molecule type" value="Genomic_DNA"/>
</dbReference>
<comment type="caution">
    <text evidence="1">The sequence shown here is derived from an EMBL/GenBank/DDBJ whole genome shotgun (WGS) entry which is preliminary data.</text>
</comment>
<sequence>MLTYLSPNDPYTKFIQYIIPAINTFINSIETLFGNESPPYNKIGEKLSLSK</sequence>
<organism evidence="1 2">
    <name type="scientific">Bacteroides fragilis str. S36L11</name>
    <dbReference type="NCBI Taxonomy" id="1339327"/>
    <lineage>
        <taxon>Bacteria</taxon>
        <taxon>Pseudomonadati</taxon>
        <taxon>Bacteroidota</taxon>
        <taxon>Bacteroidia</taxon>
        <taxon>Bacteroidales</taxon>
        <taxon>Bacteroidaceae</taxon>
        <taxon>Bacteroides</taxon>
    </lineage>
</organism>
<protein>
    <submittedName>
        <fullName evidence="1">Uncharacterized protein</fullName>
    </submittedName>
</protein>
<name>A0A015WX06_BACFG</name>
<proteinExistence type="predicted"/>
<evidence type="ECO:0000313" key="2">
    <source>
        <dbReference type="Proteomes" id="UP000022082"/>
    </source>
</evidence>
<dbReference type="Proteomes" id="UP000022082">
    <property type="component" value="Unassembled WGS sequence"/>
</dbReference>
<reference evidence="1 2" key="1">
    <citation type="submission" date="2014-02" db="EMBL/GenBank/DDBJ databases">
        <authorList>
            <person name="Sears C."/>
            <person name="Carroll K."/>
            <person name="Sack B.R."/>
            <person name="Qadri F."/>
            <person name="Myers L.L."/>
            <person name="Chung G.-T."/>
            <person name="Escheverria P."/>
            <person name="Fraser C.M."/>
            <person name="Sadzewicz L."/>
            <person name="Shefchek K.A."/>
            <person name="Tallon L."/>
            <person name="Das S.P."/>
            <person name="Daugherty S."/>
            <person name="Mongodin E.F."/>
        </authorList>
    </citation>
    <scope>NUCLEOTIDE SEQUENCE [LARGE SCALE GENOMIC DNA]</scope>
    <source>
        <strain evidence="1 2">S36L11</strain>
    </source>
</reference>